<dbReference type="InterPro" id="IPR001264">
    <property type="entry name" value="Glyco_trans_51"/>
</dbReference>
<dbReference type="SUPFAM" id="SSF53955">
    <property type="entry name" value="Lysozyme-like"/>
    <property type="match status" value="1"/>
</dbReference>
<dbReference type="AlphaFoldDB" id="A0A917ACQ7"/>
<protein>
    <recommendedName>
        <fullName evidence="10">peptidoglycan glycosyltransferase</fullName>
        <ecNumber evidence="10">2.4.99.28</ecNumber>
    </recommendedName>
</protein>
<dbReference type="RefSeq" id="WP_188478876.1">
    <property type="nucleotide sequence ID" value="NZ_BMFJ01000002.1"/>
</dbReference>
<feature type="compositionally biased region" description="Basic residues" evidence="12">
    <location>
        <begin position="32"/>
        <end position="48"/>
    </location>
</feature>
<reference evidence="17" key="1">
    <citation type="journal article" date="2019" name="Int. J. Syst. Evol. Microbiol.">
        <title>The Global Catalogue of Microorganisms (GCM) 10K type strain sequencing project: providing services to taxonomists for standard genome sequencing and annotation.</title>
        <authorList>
            <consortium name="The Broad Institute Genomics Platform"/>
            <consortium name="The Broad Institute Genome Sequencing Center for Infectious Disease"/>
            <person name="Wu L."/>
            <person name="Ma J."/>
        </authorList>
    </citation>
    <scope>NUCLEOTIDE SEQUENCE [LARGE SCALE GENOMIC DNA]</scope>
    <source>
        <strain evidence="17">CGMCC 1.12664</strain>
    </source>
</reference>
<dbReference type="InterPro" id="IPR050396">
    <property type="entry name" value="Glycosyltr_51/Transpeptidase"/>
</dbReference>
<evidence type="ECO:0000256" key="8">
    <source>
        <dbReference type="ARBA" id="ARBA00022801"/>
    </source>
</evidence>
<dbReference type="NCBIfam" id="TIGR02074">
    <property type="entry name" value="PBP_1a_fam"/>
    <property type="match status" value="1"/>
</dbReference>
<accession>A0A917ACQ7</accession>
<dbReference type="GO" id="GO:0009252">
    <property type="term" value="P:peptidoglycan biosynthetic process"/>
    <property type="evidence" value="ECO:0007669"/>
    <property type="project" value="TreeGrafter"/>
</dbReference>
<feature type="region of interest" description="Disordered" evidence="12">
    <location>
        <begin position="679"/>
        <end position="711"/>
    </location>
</feature>
<dbReference type="PANTHER" id="PTHR32282:SF33">
    <property type="entry name" value="PEPTIDOGLYCAN GLYCOSYLTRANSFERASE"/>
    <property type="match status" value="1"/>
</dbReference>
<dbReference type="Pfam" id="PF00905">
    <property type="entry name" value="Transpeptidase"/>
    <property type="match status" value="1"/>
</dbReference>
<dbReference type="InterPro" id="IPR001460">
    <property type="entry name" value="PCN-bd_Tpept"/>
</dbReference>
<keyword evidence="8" id="KW-0378">Hydrolase</keyword>
<evidence type="ECO:0000313" key="17">
    <source>
        <dbReference type="Proteomes" id="UP000612855"/>
    </source>
</evidence>
<evidence type="ECO:0000259" key="14">
    <source>
        <dbReference type="Pfam" id="PF00905"/>
    </source>
</evidence>
<dbReference type="GO" id="GO:0030288">
    <property type="term" value="C:outer membrane-bounded periplasmic space"/>
    <property type="evidence" value="ECO:0007669"/>
    <property type="project" value="TreeGrafter"/>
</dbReference>
<dbReference type="Gene3D" id="1.10.3810.10">
    <property type="entry name" value="Biosynthetic peptidoglycan transglycosylase-like"/>
    <property type="match status" value="1"/>
</dbReference>
<feature type="domain" description="Penicillin-binding protein transpeptidase" evidence="14">
    <location>
        <begin position="398"/>
        <end position="635"/>
    </location>
</feature>
<sequence>MSDSGRRKPPLVADRRYGRSGGGSRAEDTKAKPAKSARKRRAPAPRRKPRGPIGLIAALIGWVWRIAWGMTWRLGLVLVLILGGAVAFTASSMPPLEDQLDGRARGSVTMLDDEGQVFAWRGDQFGGVVTTETVSPYLKHAIIATEDKRFYRHIGISPRGIASAIRINLSEGRGPLSGHGGSTITQQTAKLLCIGEPYDPEVWKSEAEYEADCRATTIGRKLKEAIYALALEARYSKDDVLTIYMNRAFLGAGARGFEAASQRYFGKSAADVTPAEAAMLAGLLVAPTRYAPTADLARSQNRANVIVGLMRDQGYLTEAEAENARANPAELSEAAEARAGGYFADWIMSSGPDFLTRKTTEDVVIRTTLDQRLQKAAEDGVKAVFDTKVREGSEAQAAVVVMSADGAVRAMVGGRKTKVSGAFNRATQALRQTGSSFKPFVYATALELGYHWYDTVEDTPLTIDIPGSGPWSPDNYDHRFRGTVTLAQALENSLNIPAVRVADAVGLDLVRKIAGDFGIQSDLAQGPALALGASESTLIEMTGAYAGILNGGSSVTPYGLIELRLQGQSEPLMDNEGGIGERVIREDAARELIWMMRNVVTSGTGTRAGLPDREVAGKTGTTSAARDAWFIGFSADYVAGVWMGYDDNTPLTGVTGAGLPAEIWHEVMVRVHEGLPVNPLPMARPDPPVQQPSVADSSNAPRAAPAPRREDPIERLLRNIFGIRN</sequence>
<dbReference type="InterPro" id="IPR012338">
    <property type="entry name" value="Beta-lactam/transpept-like"/>
</dbReference>
<evidence type="ECO:0000256" key="13">
    <source>
        <dbReference type="SAM" id="Phobius"/>
    </source>
</evidence>
<evidence type="ECO:0000256" key="12">
    <source>
        <dbReference type="SAM" id="MobiDB-lite"/>
    </source>
</evidence>
<dbReference type="GO" id="GO:0004180">
    <property type="term" value="F:carboxypeptidase activity"/>
    <property type="evidence" value="ECO:0007669"/>
    <property type="project" value="UniProtKB-KW"/>
</dbReference>
<evidence type="ECO:0000256" key="11">
    <source>
        <dbReference type="ARBA" id="ARBA00049902"/>
    </source>
</evidence>
<dbReference type="SUPFAM" id="SSF56601">
    <property type="entry name" value="beta-lactamase/transpeptidase-like"/>
    <property type="match status" value="1"/>
</dbReference>
<dbReference type="GO" id="GO:0008658">
    <property type="term" value="F:penicillin binding"/>
    <property type="evidence" value="ECO:0007669"/>
    <property type="project" value="InterPro"/>
</dbReference>
<proteinExistence type="inferred from homology"/>
<keyword evidence="9" id="KW-0511">Multifunctional enzyme</keyword>
<feature type="region of interest" description="Disordered" evidence="12">
    <location>
        <begin position="1"/>
        <end position="48"/>
    </location>
</feature>
<evidence type="ECO:0000313" key="16">
    <source>
        <dbReference type="EMBL" id="GGE42616.1"/>
    </source>
</evidence>
<feature type="transmembrane region" description="Helical" evidence="13">
    <location>
        <begin position="74"/>
        <end position="93"/>
    </location>
</feature>
<gene>
    <name evidence="16" type="primary">MrcB</name>
    <name evidence="16" type="ORF">GCM10011360_32510</name>
</gene>
<evidence type="ECO:0000256" key="5">
    <source>
        <dbReference type="ARBA" id="ARBA00022670"/>
    </source>
</evidence>
<name>A0A917ACQ7_9RHOB</name>
<dbReference type="Pfam" id="PF00912">
    <property type="entry name" value="Transgly"/>
    <property type="match status" value="1"/>
</dbReference>
<comment type="similarity">
    <text evidence="3">In the N-terminal section; belongs to the glycosyltransferase 51 family.</text>
</comment>
<keyword evidence="13" id="KW-1133">Transmembrane helix</keyword>
<dbReference type="EC" id="2.4.99.28" evidence="10"/>
<evidence type="ECO:0000256" key="2">
    <source>
        <dbReference type="ARBA" id="ARBA00007090"/>
    </source>
</evidence>
<evidence type="ECO:0000256" key="3">
    <source>
        <dbReference type="ARBA" id="ARBA00007739"/>
    </source>
</evidence>
<evidence type="ECO:0000259" key="15">
    <source>
        <dbReference type="Pfam" id="PF00912"/>
    </source>
</evidence>
<feature type="domain" description="Glycosyl transferase family 51" evidence="15">
    <location>
        <begin position="126"/>
        <end position="310"/>
    </location>
</feature>
<comment type="similarity">
    <text evidence="2">In the C-terminal section; belongs to the transpeptidase family.</text>
</comment>
<keyword evidence="13" id="KW-0472">Membrane</keyword>
<evidence type="ECO:0000256" key="4">
    <source>
        <dbReference type="ARBA" id="ARBA00022645"/>
    </source>
</evidence>
<evidence type="ECO:0000256" key="1">
    <source>
        <dbReference type="ARBA" id="ARBA00004752"/>
    </source>
</evidence>
<keyword evidence="13" id="KW-0812">Transmembrane</keyword>
<keyword evidence="17" id="KW-1185">Reference proteome</keyword>
<comment type="caution">
    <text evidence="16">The sequence shown here is derived from an EMBL/GenBank/DDBJ whole genome shotgun (WGS) entry which is preliminary data.</text>
</comment>
<keyword evidence="5" id="KW-0645">Protease</keyword>
<dbReference type="InterPro" id="IPR036950">
    <property type="entry name" value="PBP_transglycosylase"/>
</dbReference>
<evidence type="ECO:0000256" key="7">
    <source>
        <dbReference type="ARBA" id="ARBA00022679"/>
    </source>
</evidence>
<evidence type="ECO:0000256" key="10">
    <source>
        <dbReference type="ARBA" id="ARBA00044770"/>
    </source>
</evidence>
<dbReference type="GO" id="GO:0006508">
    <property type="term" value="P:proteolysis"/>
    <property type="evidence" value="ECO:0007669"/>
    <property type="project" value="UniProtKB-KW"/>
</dbReference>
<keyword evidence="7 16" id="KW-0808">Transferase</keyword>
<feature type="compositionally biased region" description="Pro residues" evidence="12">
    <location>
        <begin position="679"/>
        <end position="690"/>
    </location>
</feature>
<dbReference type="Gene3D" id="3.40.710.10">
    <property type="entry name" value="DD-peptidase/beta-lactamase superfamily"/>
    <property type="match status" value="1"/>
</dbReference>
<dbReference type="PANTHER" id="PTHR32282">
    <property type="entry name" value="BINDING PROTEIN TRANSPEPTIDASE, PUTATIVE-RELATED"/>
    <property type="match status" value="1"/>
</dbReference>
<keyword evidence="4" id="KW-0121">Carboxypeptidase</keyword>
<comment type="catalytic activity">
    <reaction evidence="11">
        <text>[GlcNAc-(1-&gt;4)-Mur2Ac(oyl-L-Ala-gamma-D-Glu-L-Lys-D-Ala-D-Ala)](n)-di-trans,octa-cis-undecaprenyl diphosphate + beta-D-GlcNAc-(1-&gt;4)-Mur2Ac(oyl-L-Ala-gamma-D-Glu-L-Lys-D-Ala-D-Ala)-di-trans,octa-cis-undecaprenyl diphosphate = [GlcNAc-(1-&gt;4)-Mur2Ac(oyl-L-Ala-gamma-D-Glu-L-Lys-D-Ala-D-Ala)](n+1)-di-trans,octa-cis-undecaprenyl diphosphate + di-trans,octa-cis-undecaprenyl diphosphate + H(+)</text>
        <dbReference type="Rhea" id="RHEA:23708"/>
        <dbReference type="Rhea" id="RHEA-COMP:9602"/>
        <dbReference type="Rhea" id="RHEA-COMP:9603"/>
        <dbReference type="ChEBI" id="CHEBI:15378"/>
        <dbReference type="ChEBI" id="CHEBI:58405"/>
        <dbReference type="ChEBI" id="CHEBI:60033"/>
        <dbReference type="ChEBI" id="CHEBI:78435"/>
        <dbReference type="EC" id="2.4.99.28"/>
    </reaction>
</comment>
<organism evidence="16 17">
    <name type="scientific">Primorskyibacter flagellatus</name>
    <dbReference type="NCBI Taxonomy" id="1387277"/>
    <lineage>
        <taxon>Bacteria</taxon>
        <taxon>Pseudomonadati</taxon>
        <taxon>Pseudomonadota</taxon>
        <taxon>Alphaproteobacteria</taxon>
        <taxon>Rhodobacterales</taxon>
        <taxon>Roseobacteraceae</taxon>
        <taxon>Primorskyibacter</taxon>
    </lineage>
</organism>
<dbReference type="GO" id="GO:0008955">
    <property type="term" value="F:peptidoglycan glycosyltransferase activity"/>
    <property type="evidence" value="ECO:0007669"/>
    <property type="project" value="UniProtKB-EC"/>
</dbReference>
<evidence type="ECO:0000256" key="6">
    <source>
        <dbReference type="ARBA" id="ARBA00022676"/>
    </source>
</evidence>
<dbReference type="InterPro" id="IPR023346">
    <property type="entry name" value="Lysozyme-like_dom_sf"/>
</dbReference>
<comment type="pathway">
    <text evidence="1">Cell wall biogenesis; peptidoglycan biosynthesis.</text>
</comment>
<dbReference type="Proteomes" id="UP000612855">
    <property type="component" value="Unassembled WGS sequence"/>
</dbReference>
<keyword evidence="6" id="KW-0328">Glycosyltransferase</keyword>
<evidence type="ECO:0000256" key="9">
    <source>
        <dbReference type="ARBA" id="ARBA00023268"/>
    </source>
</evidence>
<dbReference type="EMBL" id="BMFJ01000002">
    <property type="protein sequence ID" value="GGE42616.1"/>
    <property type="molecule type" value="Genomic_DNA"/>
</dbReference>